<evidence type="ECO:0000256" key="1">
    <source>
        <dbReference type="ARBA" id="ARBA00023122"/>
    </source>
</evidence>
<organism evidence="4 5">
    <name type="scientific">Actinomadura vinacea</name>
    <dbReference type="NCBI Taxonomy" id="115336"/>
    <lineage>
        <taxon>Bacteria</taxon>
        <taxon>Bacillati</taxon>
        <taxon>Actinomycetota</taxon>
        <taxon>Actinomycetes</taxon>
        <taxon>Streptosporangiales</taxon>
        <taxon>Thermomonosporaceae</taxon>
        <taxon>Actinomadura</taxon>
    </lineage>
</organism>
<dbReference type="CDD" id="cd04586">
    <property type="entry name" value="CBS_pair_BON_assoc"/>
    <property type="match status" value="1"/>
</dbReference>
<feature type="domain" description="CBS" evidence="3">
    <location>
        <begin position="92"/>
        <end position="149"/>
    </location>
</feature>
<evidence type="ECO:0000259" key="3">
    <source>
        <dbReference type="PROSITE" id="PS51371"/>
    </source>
</evidence>
<dbReference type="Proteomes" id="UP001501231">
    <property type="component" value="Unassembled WGS sequence"/>
</dbReference>
<dbReference type="PANTHER" id="PTHR43080:SF29">
    <property type="entry name" value="OS02G0818000 PROTEIN"/>
    <property type="match status" value="1"/>
</dbReference>
<dbReference type="InterPro" id="IPR046342">
    <property type="entry name" value="CBS_dom_sf"/>
</dbReference>
<dbReference type="InterPro" id="IPR017080">
    <property type="entry name" value="UCP036990_CBS_BON"/>
</dbReference>
<name>A0ABN3KDF1_9ACTN</name>
<proteinExistence type="predicted"/>
<dbReference type="EMBL" id="BAAARW010000039">
    <property type="protein sequence ID" value="GAA2453609.1"/>
    <property type="molecule type" value="Genomic_DNA"/>
</dbReference>
<dbReference type="PROSITE" id="PS51371">
    <property type="entry name" value="CBS"/>
    <property type="match status" value="2"/>
</dbReference>
<evidence type="ECO:0000313" key="4">
    <source>
        <dbReference type="EMBL" id="GAA2453609.1"/>
    </source>
</evidence>
<dbReference type="PANTHER" id="PTHR43080">
    <property type="entry name" value="CBS DOMAIN-CONTAINING PROTEIN CBSX3, MITOCHONDRIAL"/>
    <property type="match status" value="1"/>
</dbReference>
<gene>
    <name evidence="4" type="ORF">GCM10010191_85390</name>
</gene>
<sequence>METTVEAVMTTDVVTVDEPASFKEIVEVLHRNRVHAVPVLGPEGRVAGIVSAEDLLMKEADPTAAEEEHMFATRRRHREWRKTAAATAAELMTSPVHTIAPDATVRDAAREMRRHRVGRLPVIDPETGALAGVVTRSDLLRVYERPDEEIARDIVAEIAGRRIGPDPAGLDITVEQGRAQVRGTVDLRSRIPALMHEIRRVEGVVSARAELQWDTDDLVTRHYPYM</sequence>
<dbReference type="Pfam" id="PF00571">
    <property type="entry name" value="CBS"/>
    <property type="match status" value="2"/>
</dbReference>
<dbReference type="SUPFAM" id="SSF54631">
    <property type="entry name" value="CBS-domain pair"/>
    <property type="match status" value="1"/>
</dbReference>
<keyword evidence="1 2" id="KW-0129">CBS domain</keyword>
<reference evidence="4 5" key="1">
    <citation type="journal article" date="2019" name="Int. J. Syst. Evol. Microbiol.">
        <title>The Global Catalogue of Microorganisms (GCM) 10K type strain sequencing project: providing services to taxonomists for standard genome sequencing and annotation.</title>
        <authorList>
            <consortium name="The Broad Institute Genomics Platform"/>
            <consortium name="The Broad Institute Genome Sequencing Center for Infectious Disease"/>
            <person name="Wu L."/>
            <person name="Ma J."/>
        </authorList>
    </citation>
    <scope>NUCLEOTIDE SEQUENCE [LARGE SCALE GENOMIC DNA]</scope>
    <source>
        <strain evidence="4 5">JCM 3325</strain>
    </source>
</reference>
<dbReference type="InterPro" id="IPR000644">
    <property type="entry name" value="CBS_dom"/>
</dbReference>
<protein>
    <submittedName>
        <fullName evidence="4">CBS domain-containing protein</fullName>
    </submittedName>
</protein>
<keyword evidence="5" id="KW-1185">Reference proteome</keyword>
<feature type="domain" description="CBS" evidence="3">
    <location>
        <begin position="9"/>
        <end position="66"/>
    </location>
</feature>
<dbReference type="Gene3D" id="3.10.580.10">
    <property type="entry name" value="CBS-domain"/>
    <property type="match status" value="1"/>
</dbReference>
<comment type="caution">
    <text evidence="4">The sequence shown here is derived from an EMBL/GenBank/DDBJ whole genome shotgun (WGS) entry which is preliminary data.</text>
</comment>
<dbReference type="SMART" id="SM00116">
    <property type="entry name" value="CBS"/>
    <property type="match status" value="2"/>
</dbReference>
<dbReference type="InterPro" id="IPR051257">
    <property type="entry name" value="Diverse_CBS-Domain"/>
</dbReference>
<dbReference type="PIRSF" id="PIRSF036990">
    <property type="entry name" value="UCP036990_CBS_BON"/>
    <property type="match status" value="1"/>
</dbReference>
<evidence type="ECO:0000313" key="5">
    <source>
        <dbReference type="Proteomes" id="UP001501231"/>
    </source>
</evidence>
<evidence type="ECO:0000256" key="2">
    <source>
        <dbReference type="PROSITE-ProRule" id="PRU00703"/>
    </source>
</evidence>
<dbReference type="RefSeq" id="WP_344597191.1">
    <property type="nucleotide sequence ID" value="NZ_BAAARW010000039.1"/>
</dbReference>
<accession>A0ABN3KDF1</accession>